<evidence type="ECO:0000313" key="2">
    <source>
        <dbReference type="EMBL" id="KAA1113250.1"/>
    </source>
</evidence>
<gene>
    <name evidence="2" type="ORF">PGT21_026480</name>
</gene>
<evidence type="ECO:0000256" key="1">
    <source>
        <dbReference type="SAM" id="Phobius"/>
    </source>
</evidence>
<dbReference type="AlphaFoldDB" id="A0A5B0QJG0"/>
<keyword evidence="1" id="KW-0472">Membrane</keyword>
<keyword evidence="3" id="KW-1185">Reference proteome</keyword>
<name>A0A5B0QJG0_PUCGR</name>
<dbReference type="EMBL" id="VSWC01000015">
    <property type="protein sequence ID" value="KAA1113250.1"/>
    <property type="molecule type" value="Genomic_DNA"/>
</dbReference>
<sequence length="136" mass="14809">MHVHKDPLATLISMVVILDVMMAPVLGHYAAVKRVRKGNENLTCFNCPREGYQAAYKGQRTLSVSSHNTGRGCSLLTSQSSETSACPGIVSGKEWTCDVCRCVFFRSQDGCLTCNLGPVSCYFTVSGAQWIPDGRK</sequence>
<keyword evidence="1" id="KW-0812">Transmembrane</keyword>
<keyword evidence="1" id="KW-1133">Transmembrane helix</keyword>
<protein>
    <submittedName>
        <fullName evidence="2">Uncharacterized protein</fullName>
    </submittedName>
</protein>
<feature type="transmembrane region" description="Helical" evidence="1">
    <location>
        <begin position="12"/>
        <end position="32"/>
    </location>
</feature>
<dbReference type="OrthoDB" id="10351959at2759"/>
<proteinExistence type="predicted"/>
<reference evidence="2 3" key="1">
    <citation type="submission" date="2019-05" db="EMBL/GenBank/DDBJ databases">
        <title>Emergence of the Ug99 lineage of the wheat stem rust pathogen through somatic hybridization.</title>
        <authorList>
            <person name="Li F."/>
            <person name="Upadhyaya N.M."/>
            <person name="Sperschneider J."/>
            <person name="Matny O."/>
            <person name="Nguyen-Phuc H."/>
            <person name="Mago R."/>
            <person name="Raley C."/>
            <person name="Miller M.E."/>
            <person name="Silverstein K.A.T."/>
            <person name="Henningsen E."/>
            <person name="Hirsch C.D."/>
            <person name="Visser B."/>
            <person name="Pretorius Z.A."/>
            <person name="Steffenson B.J."/>
            <person name="Schwessinger B."/>
            <person name="Dodds P.N."/>
            <person name="Figueroa M."/>
        </authorList>
    </citation>
    <scope>NUCLEOTIDE SEQUENCE [LARGE SCALE GENOMIC DNA]</scope>
    <source>
        <strain evidence="2">21-0</strain>
    </source>
</reference>
<organism evidence="2 3">
    <name type="scientific">Puccinia graminis f. sp. tritici</name>
    <dbReference type="NCBI Taxonomy" id="56615"/>
    <lineage>
        <taxon>Eukaryota</taxon>
        <taxon>Fungi</taxon>
        <taxon>Dikarya</taxon>
        <taxon>Basidiomycota</taxon>
        <taxon>Pucciniomycotina</taxon>
        <taxon>Pucciniomycetes</taxon>
        <taxon>Pucciniales</taxon>
        <taxon>Pucciniaceae</taxon>
        <taxon>Puccinia</taxon>
    </lineage>
</organism>
<evidence type="ECO:0000313" key="3">
    <source>
        <dbReference type="Proteomes" id="UP000324748"/>
    </source>
</evidence>
<dbReference type="Proteomes" id="UP000324748">
    <property type="component" value="Unassembled WGS sequence"/>
</dbReference>
<comment type="caution">
    <text evidence="2">The sequence shown here is derived from an EMBL/GenBank/DDBJ whole genome shotgun (WGS) entry which is preliminary data.</text>
</comment>
<accession>A0A5B0QJG0</accession>